<gene>
    <name evidence="3" type="ORF">C2E21_3037</name>
</gene>
<protein>
    <submittedName>
        <fullName evidence="3">E3 ubiquitin-ligase Su(Dx)-like</fullName>
    </submittedName>
</protein>
<dbReference type="STRING" id="3076.A0A2P6TVJ8"/>
<proteinExistence type="predicted"/>
<dbReference type="AlphaFoldDB" id="A0A2P6TVJ8"/>
<dbReference type="Gene3D" id="2.20.70.10">
    <property type="match status" value="1"/>
</dbReference>
<dbReference type="GO" id="GO:0003676">
    <property type="term" value="F:nucleic acid binding"/>
    <property type="evidence" value="ECO:0007669"/>
    <property type="project" value="InterPro"/>
</dbReference>
<dbReference type="InterPro" id="IPR001202">
    <property type="entry name" value="WW_dom"/>
</dbReference>
<feature type="compositionally biased region" description="Basic and acidic residues" evidence="1">
    <location>
        <begin position="107"/>
        <end position="126"/>
    </location>
</feature>
<dbReference type="InterPro" id="IPR001878">
    <property type="entry name" value="Znf_CCHC"/>
</dbReference>
<comment type="caution">
    <text evidence="3">The sequence shown here is derived from an EMBL/GenBank/DDBJ whole genome shotgun (WGS) entry which is preliminary data.</text>
</comment>
<name>A0A2P6TVJ8_CHLSO</name>
<dbReference type="GO" id="GO:0008270">
    <property type="term" value="F:zinc ion binding"/>
    <property type="evidence" value="ECO:0007669"/>
    <property type="project" value="InterPro"/>
</dbReference>
<dbReference type="SMART" id="SM00343">
    <property type="entry name" value="ZnF_C2HC"/>
    <property type="match status" value="1"/>
</dbReference>
<feature type="domain" description="WW" evidence="2">
    <location>
        <begin position="123"/>
        <end position="156"/>
    </location>
</feature>
<accession>A0A2P6TVJ8</accession>
<keyword evidence="4" id="KW-1185">Reference proteome</keyword>
<feature type="compositionally biased region" description="Low complexity" evidence="1">
    <location>
        <begin position="91"/>
        <end position="100"/>
    </location>
</feature>
<evidence type="ECO:0000259" key="2">
    <source>
        <dbReference type="PROSITE" id="PS50020"/>
    </source>
</evidence>
<dbReference type="OrthoDB" id="508329at2759"/>
<evidence type="ECO:0000313" key="3">
    <source>
        <dbReference type="EMBL" id="PRW58093.1"/>
    </source>
</evidence>
<evidence type="ECO:0000256" key="1">
    <source>
        <dbReference type="SAM" id="MobiDB-lite"/>
    </source>
</evidence>
<dbReference type="GO" id="GO:0016874">
    <property type="term" value="F:ligase activity"/>
    <property type="evidence" value="ECO:0007669"/>
    <property type="project" value="UniProtKB-KW"/>
</dbReference>
<sequence length="161" mass="18373">MELHHRLRRDPSWHPSGCNICGQLGHQAAQCTTGTVNWRAMYGENAFTIRPAVFQSDIDKAKKAKQVNFDDLERRARDYAKMRLEGPPTAQQPAAAAPAAQQPPPAEDPKKKEEEERRKEAEKDLPEGWAVAFDAQKKPYFWHKQTKKVQWDKPTADTPIN</sequence>
<dbReference type="Proteomes" id="UP000239899">
    <property type="component" value="Unassembled WGS sequence"/>
</dbReference>
<dbReference type="InterPro" id="IPR036020">
    <property type="entry name" value="WW_dom_sf"/>
</dbReference>
<dbReference type="SMART" id="SM00456">
    <property type="entry name" value="WW"/>
    <property type="match status" value="1"/>
</dbReference>
<dbReference type="Pfam" id="PF00397">
    <property type="entry name" value="WW"/>
    <property type="match status" value="1"/>
</dbReference>
<evidence type="ECO:0000313" key="4">
    <source>
        <dbReference type="Proteomes" id="UP000239899"/>
    </source>
</evidence>
<organism evidence="3 4">
    <name type="scientific">Chlorella sorokiniana</name>
    <name type="common">Freshwater green alga</name>
    <dbReference type="NCBI Taxonomy" id="3076"/>
    <lineage>
        <taxon>Eukaryota</taxon>
        <taxon>Viridiplantae</taxon>
        <taxon>Chlorophyta</taxon>
        <taxon>core chlorophytes</taxon>
        <taxon>Trebouxiophyceae</taxon>
        <taxon>Chlorellales</taxon>
        <taxon>Chlorellaceae</taxon>
        <taxon>Chlorella clade</taxon>
        <taxon>Chlorella</taxon>
    </lineage>
</organism>
<dbReference type="CDD" id="cd00201">
    <property type="entry name" value="WW"/>
    <property type="match status" value="1"/>
</dbReference>
<dbReference type="SUPFAM" id="SSF51045">
    <property type="entry name" value="WW domain"/>
    <property type="match status" value="1"/>
</dbReference>
<dbReference type="PROSITE" id="PS50020">
    <property type="entry name" value="WW_DOMAIN_2"/>
    <property type="match status" value="1"/>
</dbReference>
<dbReference type="EMBL" id="LHPG02000005">
    <property type="protein sequence ID" value="PRW58093.1"/>
    <property type="molecule type" value="Genomic_DNA"/>
</dbReference>
<reference evidence="3 4" key="1">
    <citation type="journal article" date="2018" name="Plant J.">
        <title>Genome sequences of Chlorella sorokiniana UTEX 1602 and Micractinium conductrix SAG 241.80: implications to maltose excretion by a green alga.</title>
        <authorList>
            <person name="Arriola M.B."/>
            <person name="Velmurugan N."/>
            <person name="Zhang Y."/>
            <person name="Plunkett M.H."/>
            <person name="Hondzo H."/>
            <person name="Barney B.M."/>
        </authorList>
    </citation>
    <scope>NUCLEOTIDE SEQUENCE [LARGE SCALE GENOMIC DNA]</scope>
    <source>
        <strain evidence="4">UTEX 1602</strain>
    </source>
</reference>
<feature type="region of interest" description="Disordered" evidence="1">
    <location>
        <begin position="78"/>
        <end position="130"/>
    </location>
</feature>
<dbReference type="Pfam" id="PF00098">
    <property type="entry name" value="zf-CCHC"/>
    <property type="match status" value="1"/>
</dbReference>